<name>A0ACC0AY15_CATRO</name>
<accession>A0ACC0AY15</accession>
<protein>
    <submittedName>
        <fullName evidence="1">Uncharacterized protein</fullName>
    </submittedName>
</protein>
<sequence length="331" mass="36902">MVRTVKSNQDEDEIDGEEFTSSAPQVSSQKVKLERKNNNQKVNALRSKHSETEQRRRCKINERFQILRDLIPENDQKRDKASFLLEVIQYIHFLQEKIQMYEGPCQGWSSESPKLMPWRSNSGAVENFVDQPQFAKNGSSLEDNIAVATSLLSNSQNSIESDLSGAVLYRPTDHTEVAGNQEIPHNTPVQANLFEVVSVHPPQGSFCETNHLALDSRPQFWSDKPCSSGCAVPSYYSNHQEQLSTEDGEANASSVYSQGLLSTLTHGLQSSGVDLSQASISVQLDVRKRTNDQNTTSLITKDSSSIQQVANYSSTFENSIHTSKKLKTNSS</sequence>
<keyword evidence="2" id="KW-1185">Reference proteome</keyword>
<comment type="caution">
    <text evidence="1">The sequence shown here is derived from an EMBL/GenBank/DDBJ whole genome shotgun (WGS) entry which is preliminary data.</text>
</comment>
<proteinExistence type="predicted"/>
<organism evidence="1 2">
    <name type="scientific">Catharanthus roseus</name>
    <name type="common">Madagascar periwinkle</name>
    <name type="synonym">Vinca rosea</name>
    <dbReference type="NCBI Taxonomy" id="4058"/>
    <lineage>
        <taxon>Eukaryota</taxon>
        <taxon>Viridiplantae</taxon>
        <taxon>Streptophyta</taxon>
        <taxon>Embryophyta</taxon>
        <taxon>Tracheophyta</taxon>
        <taxon>Spermatophyta</taxon>
        <taxon>Magnoliopsida</taxon>
        <taxon>eudicotyledons</taxon>
        <taxon>Gunneridae</taxon>
        <taxon>Pentapetalae</taxon>
        <taxon>asterids</taxon>
        <taxon>lamiids</taxon>
        <taxon>Gentianales</taxon>
        <taxon>Apocynaceae</taxon>
        <taxon>Rauvolfioideae</taxon>
        <taxon>Vinceae</taxon>
        <taxon>Catharanthinae</taxon>
        <taxon>Catharanthus</taxon>
    </lineage>
</organism>
<gene>
    <name evidence="1" type="ORF">M9H77_15622</name>
</gene>
<evidence type="ECO:0000313" key="1">
    <source>
        <dbReference type="EMBL" id="KAI5665769.1"/>
    </source>
</evidence>
<dbReference type="EMBL" id="CM044704">
    <property type="protein sequence ID" value="KAI5665769.1"/>
    <property type="molecule type" value="Genomic_DNA"/>
</dbReference>
<reference evidence="2" key="1">
    <citation type="journal article" date="2023" name="Nat. Plants">
        <title>Single-cell RNA sequencing provides a high-resolution roadmap for understanding the multicellular compartmentation of specialized metabolism.</title>
        <authorList>
            <person name="Sun S."/>
            <person name="Shen X."/>
            <person name="Li Y."/>
            <person name="Li Y."/>
            <person name="Wang S."/>
            <person name="Li R."/>
            <person name="Zhang H."/>
            <person name="Shen G."/>
            <person name="Guo B."/>
            <person name="Wei J."/>
            <person name="Xu J."/>
            <person name="St-Pierre B."/>
            <person name="Chen S."/>
            <person name="Sun C."/>
        </authorList>
    </citation>
    <scope>NUCLEOTIDE SEQUENCE [LARGE SCALE GENOMIC DNA]</scope>
</reference>
<dbReference type="Proteomes" id="UP001060085">
    <property type="component" value="Linkage Group LG04"/>
</dbReference>
<evidence type="ECO:0000313" key="2">
    <source>
        <dbReference type="Proteomes" id="UP001060085"/>
    </source>
</evidence>